<gene>
    <name evidence="2" type="ORF">GLW05_09805</name>
</gene>
<dbReference type="EMBL" id="WMEQ01000006">
    <property type="protein sequence ID" value="MYL33893.1"/>
    <property type="molecule type" value="Genomic_DNA"/>
</dbReference>
<dbReference type="InterPro" id="IPR013022">
    <property type="entry name" value="Xyl_isomerase-like_TIM-brl"/>
</dbReference>
<dbReference type="PANTHER" id="PTHR12110">
    <property type="entry name" value="HYDROXYPYRUVATE ISOMERASE"/>
    <property type="match status" value="1"/>
</dbReference>
<dbReference type="RefSeq" id="WP_160848734.1">
    <property type="nucleotide sequence ID" value="NZ_WMEQ01000006.1"/>
</dbReference>
<sequence length="275" mass="31323">MKTSVSMYSLDQYVQEHHWDVFDFIQFAKQIGCDGVELLDMYWCEAADMSRVVACLERENMPVAAYDTSNDFVQLTSQERKQQVAKVKRDIDIAAHLDTQVVRIFCGDKKKCIHYSQGLQWINECMQECVDYAEKRGIHLAIENHGFFAGRSHQVQEMIVNINSPFLGSTFDTGNFLLVEESPIQALEVLKHNVKHVHFKDFLRVPHDFTGRTIQGVSGTKWVGAVAGQGEVDLQRIIHVLKQVGYTGWYSIEYEGLDDSKESVKKSIAKLTALV</sequence>
<dbReference type="InterPro" id="IPR050312">
    <property type="entry name" value="IolE/XylAMocC-like"/>
</dbReference>
<feature type="domain" description="Xylose isomerase-like TIM barrel" evidence="1">
    <location>
        <begin position="25"/>
        <end position="271"/>
    </location>
</feature>
<dbReference type="OrthoDB" id="256906at2"/>
<comment type="caution">
    <text evidence="2">The sequence shown here is derived from an EMBL/GenBank/DDBJ whole genome shotgun (WGS) entry which is preliminary data.</text>
</comment>
<dbReference type="AlphaFoldDB" id="A0A6I5A0V5"/>
<reference evidence="2 3" key="1">
    <citation type="submission" date="2019-11" db="EMBL/GenBank/DDBJ databases">
        <title>Genome sequences of 17 halophilic strains isolated from different environments.</title>
        <authorList>
            <person name="Furrow R.E."/>
        </authorList>
    </citation>
    <scope>NUCLEOTIDE SEQUENCE [LARGE SCALE GENOMIC DNA]</scope>
    <source>
        <strain evidence="2 3">22514_16_FS</strain>
    </source>
</reference>
<organism evidence="2 3">
    <name type="scientific">Pontibacillus yanchengensis</name>
    <dbReference type="NCBI Taxonomy" id="462910"/>
    <lineage>
        <taxon>Bacteria</taxon>
        <taxon>Bacillati</taxon>
        <taxon>Bacillota</taxon>
        <taxon>Bacilli</taxon>
        <taxon>Bacillales</taxon>
        <taxon>Bacillaceae</taxon>
        <taxon>Pontibacillus</taxon>
    </lineage>
</organism>
<dbReference type="Pfam" id="PF01261">
    <property type="entry name" value="AP_endonuc_2"/>
    <property type="match status" value="1"/>
</dbReference>
<dbReference type="Proteomes" id="UP000468638">
    <property type="component" value="Unassembled WGS sequence"/>
</dbReference>
<evidence type="ECO:0000313" key="2">
    <source>
        <dbReference type="EMBL" id="MYL33893.1"/>
    </source>
</evidence>
<dbReference type="PANTHER" id="PTHR12110:SF53">
    <property type="entry name" value="BLR5974 PROTEIN"/>
    <property type="match status" value="1"/>
</dbReference>
<evidence type="ECO:0000259" key="1">
    <source>
        <dbReference type="Pfam" id="PF01261"/>
    </source>
</evidence>
<dbReference type="SUPFAM" id="SSF51658">
    <property type="entry name" value="Xylose isomerase-like"/>
    <property type="match status" value="1"/>
</dbReference>
<accession>A0A6I5A0V5</accession>
<dbReference type="Gene3D" id="3.20.20.150">
    <property type="entry name" value="Divalent-metal-dependent TIM barrel enzymes"/>
    <property type="match status" value="1"/>
</dbReference>
<proteinExistence type="predicted"/>
<name>A0A6I5A0V5_9BACI</name>
<evidence type="ECO:0000313" key="3">
    <source>
        <dbReference type="Proteomes" id="UP000468638"/>
    </source>
</evidence>
<protein>
    <submittedName>
        <fullName evidence="2">TIM barrel protein</fullName>
    </submittedName>
</protein>
<dbReference type="InterPro" id="IPR036237">
    <property type="entry name" value="Xyl_isomerase-like_sf"/>
</dbReference>